<dbReference type="Proteomes" id="UP001056201">
    <property type="component" value="Chromosome 2"/>
</dbReference>
<sequence>MSLVHRRSLTFALSALLAAAASPCVLAHTRPSGSPSASSPATDQAWQHIVEAFDHRGLPFAIVDKQQAMLSVFDGRGRPIARTPVLLGLAPGDDSTPGVGQRAQQGTMAPQERTTPAGRFEAEPGRNVQGEDIVWLDYEAAFAIHRLRPGPSKQAREQRLASTRLADRRVSLGCVVVPVAFYESVIAPVLGRGRSVVYVLPETRPLHTLFARGAAAPVRTAAR</sequence>
<keyword evidence="4" id="KW-1185">Reference proteome</keyword>
<feature type="chain" id="PRO_5047154464" evidence="2">
    <location>
        <begin position="28"/>
        <end position="223"/>
    </location>
</feature>
<feature type="signal peptide" evidence="2">
    <location>
        <begin position="1"/>
        <end position="27"/>
    </location>
</feature>
<proteinExistence type="predicted"/>
<evidence type="ECO:0000313" key="3">
    <source>
        <dbReference type="EMBL" id="URI11355.1"/>
    </source>
</evidence>
<accession>A0ABY4SGS6</accession>
<evidence type="ECO:0000313" key="4">
    <source>
        <dbReference type="Proteomes" id="UP001056201"/>
    </source>
</evidence>
<name>A0ABY4SGS6_AQUTE</name>
<evidence type="ECO:0000256" key="2">
    <source>
        <dbReference type="SAM" id="SignalP"/>
    </source>
</evidence>
<keyword evidence="2" id="KW-0732">Signal</keyword>
<gene>
    <name evidence="3" type="ORF">MW290_20620</name>
</gene>
<organism evidence="3 4">
    <name type="scientific">Aquincola tertiaricarbonis</name>
    <dbReference type="NCBI Taxonomy" id="391953"/>
    <lineage>
        <taxon>Bacteria</taxon>
        <taxon>Pseudomonadati</taxon>
        <taxon>Pseudomonadota</taxon>
        <taxon>Betaproteobacteria</taxon>
        <taxon>Burkholderiales</taxon>
        <taxon>Sphaerotilaceae</taxon>
        <taxon>Aquincola</taxon>
    </lineage>
</organism>
<reference evidence="3" key="1">
    <citation type="submission" date="2022-05" db="EMBL/GenBank/DDBJ databases">
        <title>An RpoN-dependent PEP-CTERM gene is involved in floc formation of an Aquincola tertiaricarbonis strain.</title>
        <authorList>
            <person name="Qiu D."/>
            <person name="Xia M."/>
        </authorList>
    </citation>
    <scope>NUCLEOTIDE SEQUENCE</scope>
    <source>
        <strain evidence="3">RN12</strain>
    </source>
</reference>
<dbReference type="EMBL" id="CP097636">
    <property type="protein sequence ID" value="URI11355.1"/>
    <property type="molecule type" value="Genomic_DNA"/>
</dbReference>
<feature type="region of interest" description="Disordered" evidence="1">
    <location>
        <begin position="89"/>
        <end position="124"/>
    </location>
</feature>
<dbReference type="RefSeq" id="WP_250199551.1">
    <property type="nucleotide sequence ID" value="NZ_CP097636.1"/>
</dbReference>
<protein>
    <submittedName>
        <fullName evidence="3">L,D-transpeptidase</fullName>
    </submittedName>
</protein>
<feature type="compositionally biased region" description="Polar residues" evidence="1">
    <location>
        <begin position="102"/>
        <end position="114"/>
    </location>
</feature>
<evidence type="ECO:0000256" key="1">
    <source>
        <dbReference type="SAM" id="MobiDB-lite"/>
    </source>
</evidence>